<protein>
    <submittedName>
        <fullName evidence="2">Uncharacterized protein</fullName>
    </submittedName>
</protein>
<evidence type="ECO:0000313" key="3">
    <source>
        <dbReference type="Proteomes" id="UP000215441"/>
    </source>
</evidence>
<dbReference type="OrthoDB" id="9859743at2"/>
<evidence type="ECO:0000256" key="1">
    <source>
        <dbReference type="SAM" id="MobiDB-lite"/>
    </source>
</evidence>
<gene>
    <name evidence="2" type="ORF">CBY09_20375</name>
</gene>
<feature type="region of interest" description="Disordered" evidence="1">
    <location>
        <begin position="1"/>
        <end position="21"/>
    </location>
</feature>
<proteinExistence type="predicted"/>
<dbReference type="AlphaFoldDB" id="A0A235EIV6"/>
<organism evidence="2 3">
    <name type="scientific">Acidovorax kalamii</name>
    <dbReference type="NCBI Taxonomy" id="2004485"/>
    <lineage>
        <taxon>Bacteria</taxon>
        <taxon>Pseudomonadati</taxon>
        <taxon>Pseudomonadota</taxon>
        <taxon>Betaproteobacteria</taxon>
        <taxon>Burkholderiales</taxon>
        <taxon>Comamonadaceae</taxon>
        <taxon>Acidovorax</taxon>
    </lineage>
</organism>
<keyword evidence="3" id="KW-1185">Reference proteome</keyword>
<dbReference type="EMBL" id="NOIG01000012">
    <property type="protein sequence ID" value="OYD48385.1"/>
    <property type="molecule type" value="Genomic_DNA"/>
</dbReference>
<sequence>MRSNKPTPMTDAERQRKHRLKRQRELQALRAVVPATPQERESVAQVQRLAAQLDKAMRTAAALQARIDAMHAGEGELQALRESVRSLIPKLTPAAQQVARRHLEGCGAGQWLAPEEPPQPAAAPPSTLSSRVFF</sequence>
<comment type="caution">
    <text evidence="2">The sequence shown here is derived from an EMBL/GenBank/DDBJ whole genome shotgun (WGS) entry which is preliminary data.</text>
</comment>
<reference evidence="2 3" key="1">
    <citation type="submission" date="2017-07" db="EMBL/GenBank/DDBJ databases">
        <title>Acidovorax KNDSW TSA 6 genome sequence and assembly.</title>
        <authorList>
            <person name="Mayilraj S."/>
        </authorList>
    </citation>
    <scope>NUCLEOTIDE SEQUENCE [LARGE SCALE GENOMIC DNA]</scope>
    <source>
        <strain evidence="2 3">KNDSW-TSA6</strain>
    </source>
</reference>
<dbReference type="RefSeq" id="WP_094291388.1">
    <property type="nucleotide sequence ID" value="NZ_NOIG01000012.1"/>
</dbReference>
<name>A0A235EIV6_9BURK</name>
<accession>A0A235EIV6</accession>
<feature type="region of interest" description="Disordered" evidence="1">
    <location>
        <begin position="109"/>
        <end position="134"/>
    </location>
</feature>
<evidence type="ECO:0000313" key="2">
    <source>
        <dbReference type="EMBL" id="OYD48385.1"/>
    </source>
</evidence>
<dbReference type="Proteomes" id="UP000215441">
    <property type="component" value="Unassembled WGS sequence"/>
</dbReference>